<dbReference type="PIRSF" id="PIRSF029208">
    <property type="entry name" value="Phage_tail_GPU"/>
    <property type="match status" value="1"/>
</dbReference>
<sequence length="154" mass="17088">MMMALGMFVFMRQTTPYQDFQHQMAWRHPSNARFGLRSSSQFLGPDEESITLSGVLYPELTGGKLSLMALQLMAETGKAWSLIEGNGAIHGMFVIESLERTKSIFFSDGSARKIEFTLSLKRTDESLKEMFGDLSQQFDDIASSVSNTAAGLLS</sequence>
<protein>
    <submittedName>
        <fullName evidence="1">p2 GpU family protein</fullName>
    </submittedName>
</protein>
<dbReference type="KEGG" id="ypy:YPK_2304"/>
<dbReference type="AlphaFoldDB" id="A0A0H3B2I7"/>
<reference evidence="1" key="1">
    <citation type="submission" date="2008-02" db="EMBL/GenBank/DDBJ databases">
        <title>Complete sequence of Yersinia pseudotuberculosis YPIII.</title>
        <authorList>
            <consortium name="US DOE Joint Genome Institute"/>
            <person name="Challacombe J.F."/>
            <person name="Bruce D."/>
            <person name="Detter J.C."/>
            <person name="Green L."/>
            <person name="Land M."/>
            <person name="Munk C."/>
            <person name="Lindler L.E."/>
            <person name="Nikolich M.P."/>
            <person name="Brettin T."/>
        </authorList>
    </citation>
    <scope>NUCLEOTIDE SEQUENCE</scope>
    <source>
        <strain evidence="1">YPIII</strain>
    </source>
</reference>
<organism evidence="1">
    <name type="scientific">Yersinia pseudotuberculosis serotype O:3 (strain YPIII)</name>
    <dbReference type="NCBI Taxonomy" id="502800"/>
    <lineage>
        <taxon>Bacteria</taxon>
        <taxon>Pseudomonadati</taxon>
        <taxon>Pseudomonadota</taxon>
        <taxon>Gammaproteobacteria</taxon>
        <taxon>Enterobacterales</taxon>
        <taxon>Yersiniaceae</taxon>
        <taxon>Yersinia</taxon>
    </lineage>
</organism>
<dbReference type="Pfam" id="PF06995">
    <property type="entry name" value="Phage_P2_GpU"/>
    <property type="match status" value="1"/>
</dbReference>
<dbReference type="RefSeq" id="WP_012304165.1">
    <property type="nucleotide sequence ID" value="NZ_CP009792.1"/>
</dbReference>
<dbReference type="EMBL" id="CP000950">
    <property type="protein sequence ID" value="ACA68581.1"/>
    <property type="molecule type" value="Genomic_DNA"/>
</dbReference>
<name>A0A0H3B2I7_YERPY</name>
<gene>
    <name evidence="1" type="ordered locus">YPK_2304</name>
</gene>
<evidence type="ECO:0000313" key="1">
    <source>
        <dbReference type="EMBL" id="ACA68581.1"/>
    </source>
</evidence>
<proteinExistence type="predicted"/>
<dbReference type="InterPro" id="IPR016912">
    <property type="entry name" value="Phage_P2_GpU"/>
</dbReference>
<accession>A0A0H3B2I7</accession>
<dbReference type="InterPro" id="IPR009734">
    <property type="entry name" value="Myoviridae_GpU"/>
</dbReference>